<dbReference type="RefSeq" id="WP_185005814.1">
    <property type="nucleotide sequence ID" value="NZ_BAAAUI010000020.1"/>
</dbReference>
<evidence type="ECO:0000313" key="2">
    <source>
        <dbReference type="Proteomes" id="UP000533598"/>
    </source>
</evidence>
<proteinExistence type="predicted"/>
<accession>A0A7W7FWK6</accession>
<reference evidence="1 2" key="1">
    <citation type="submission" date="2020-08" db="EMBL/GenBank/DDBJ databases">
        <title>Sequencing the genomes of 1000 actinobacteria strains.</title>
        <authorList>
            <person name="Klenk H.-P."/>
        </authorList>
    </citation>
    <scope>NUCLEOTIDE SEQUENCE [LARGE SCALE GENOMIC DNA]</scope>
    <source>
        <strain evidence="1 2">DSM 44230</strain>
    </source>
</reference>
<gene>
    <name evidence="1" type="ORF">HNR67_006268</name>
</gene>
<dbReference type="Proteomes" id="UP000533598">
    <property type="component" value="Unassembled WGS sequence"/>
</dbReference>
<dbReference type="AlphaFoldDB" id="A0A7W7FWK6"/>
<sequence length="195" mass="21325">MPEHEDQQRARELKAFTQVYLAAEAEGRPVAEVTHEGWRPGARCGSRGTDGVLLAGHESGWTGMAVFRRDRETPQHNLFSTGWNPDFTHRPYTVEWTHPGFAGILAPDAARLELITPDGTVLPAQIAAGSYAVSVALDLPSERGLAELRAAGPVTIDQELDAVWASSREATDQLRDYTARVYDTTGRLLYDGPAL</sequence>
<name>A0A7W7FWK6_9PSEU</name>
<protein>
    <submittedName>
        <fullName evidence="1">Uncharacterized protein</fullName>
    </submittedName>
</protein>
<organism evidence="1 2">
    <name type="scientific">Crossiella cryophila</name>
    <dbReference type="NCBI Taxonomy" id="43355"/>
    <lineage>
        <taxon>Bacteria</taxon>
        <taxon>Bacillati</taxon>
        <taxon>Actinomycetota</taxon>
        <taxon>Actinomycetes</taxon>
        <taxon>Pseudonocardiales</taxon>
        <taxon>Pseudonocardiaceae</taxon>
        <taxon>Crossiella</taxon>
    </lineage>
</organism>
<dbReference type="EMBL" id="JACHMH010000001">
    <property type="protein sequence ID" value="MBB4680150.1"/>
    <property type="molecule type" value="Genomic_DNA"/>
</dbReference>
<comment type="caution">
    <text evidence="1">The sequence shown here is derived from an EMBL/GenBank/DDBJ whole genome shotgun (WGS) entry which is preliminary data.</text>
</comment>
<keyword evidence="2" id="KW-1185">Reference proteome</keyword>
<evidence type="ECO:0000313" key="1">
    <source>
        <dbReference type="EMBL" id="MBB4680150.1"/>
    </source>
</evidence>